<comment type="caution">
    <text evidence="2">The sequence shown here is derived from an EMBL/GenBank/DDBJ whole genome shotgun (WGS) entry which is preliminary data.</text>
</comment>
<dbReference type="OrthoDB" id="248120at2759"/>
<dbReference type="Proteomes" id="UP001057455">
    <property type="component" value="Unassembled WGS sequence"/>
</dbReference>
<sequence length="117" mass="12964">MAIFLRKIASVAISLILSVASVIALKETAKVGNGQGFLDLFGLTGDVTPSTYPALKFNQNVNNDSTFTALRRQELKALQEEALRLMPLQRQVFSDIRKDVGRQSRLVDELAVAMERQ</sequence>
<feature type="signal peptide" evidence="1">
    <location>
        <begin position="1"/>
        <end position="24"/>
    </location>
</feature>
<keyword evidence="1" id="KW-0732">Signal</keyword>
<reference evidence="2" key="1">
    <citation type="submission" date="2019-12" db="EMBL/GenBank/DDBJ databases">
        <title>Genome sequence of Babesia ovis.</title>
        <authorList>
            <person name="Yamagishi J."/>
            <person name="Sevinc F."/>
            <person name="Xuan X."/>
        </authorList>
    </citation>
    <scope>NUCLEOTIDE SEQUENCE</scope>
    <source>
        <strain evidence="2">Selcuk</strain>
    </source>
</reference>
<accession>A0A9W5WU77</accession>
<dbReference type="AlphaFoldDB" id="A0A9W5WU77"/>
<evidence type="ECO:0000256" key="1">
    <source>
        <dbReference type="SAM" id="SignalP"/>
    </source>
</evidence>
<gene>
    <name evidence="2" type="ORF">BaOVIS_010890</name>
</gene>
<name>A0A9W5WU77_BABOV</name>
<feature type="chain" id="PRO_5040805979" evidence="1">
    <location>
        <begin position="25"/>
        <end position="117"/>
    </location>
</feature>
<dbReference type="EMBL" id="BLIY01000007">
    <property type="protein sequence ID" value="GFE53685.1"/>
    <property type="molecule type" value="Genomic_DNA"/>
</dbReference>
<keyword evidence="3" id="KW-1185">Reference proteome</keyword>
<protein>
    <submittedName>
        <fullName evidence="2">BZIP-type transcription factor, putative</fullName>
    </submittedName>
</protein>
<proteinExistence type="predicted"/>
<organism evidence="2 3">
    <name type="scientific">Babesia ovis</name>
    <dbReference type="NCBI Taxonomy" id="5869"/>
    <lineage>
        <taxon>Eukaryota</taxon>
        <taxon>Sar</taxon>
        <taxon>Alveolata</taxon>
        <taxon>Apicomplexa</taxon>
        <taxon>Aconoidasida</taxon>
        <taxon>Piroplasmida</taxon>
        <taxon>Babesiidae</taxon>
        <taxon>Babesia</taxon>
    </lineage>
</organism>
<evidence type="ECO:0000313" key="3">
    <source>
        <dbReference type="Proteomes" id="UP001057455"/>
    </source>
</evidence>
<evidence type="ECO:0000313" key="2">
    <source>
        <dbReference type="EMBL" id="GFE53685.1"/>
    </source>
</evidence>